<comment type="similarity">
    <text evidence="1">Belongs to the phosphoribulokinase family.</text>
</comment>
<dbReference type="OrthoDB" id="9773443at2"/>
<dbReference type="NCBIfam" id="NF011997">
    <property type="entry name" value="PRK15453.1"/>
    <property type="match status" value="1"/>
</dbReference>
<proteinExistence type="inferred from homology"/>
<dbReference type="GO" id="GO:0008974">
    <property type="term" value="F:phosphoribulokinase activity"/>
    <property type="evidence" value="ECO:0007669"/>
    <property type="project" value="UniProtKB-EC"/>
</dbReference>
<comment type="catalytic activity">
    <reaction evidence="7">
        <text>D-ribulose 5-phosphate + ATP = D-ribulose 1,5-bisphosphate + ADP + H(+)</text>
        <dbReference type="Rhea" id="RHEA:19365"/>
        <dbReference type="ChEBI" id="CHEBI:15378"/>
        <dbReference type="ChEBI" id="CHEBI:30616"/>
        <dbReference type="ChEBI" id="CHEBI:57870"/>
        <dbReference type="ChEBI" id="CHEBI:58121"/>
        <dbReference type="ChEBI" id="CHEBI:456216"/>
        <dbReference type="EC" id="2.7.1.19"/>
    </reaction>
</comment>
<dbReference type="GO" id="GO:0005524">
    <property type="term" value="F:ATP binding"/>
    <property type="evidence" value="ECO:0007669"/>
    <property type="project" value="UniProtKB-KW"/>
</dbReference>
<dbReference type="SUPFAM" id="SSF52540">
    <property type="entry name" value="P-loop containing nucleoside triphosphate hydrolases"/>
    <property type="match status" value="1"/>
</dbReference>
<name>A0A1Y0IGP4_9GAMM</name>
<evidence type="ECO:0000256" key="1">
    <source>
        <dbReference type="ARBA" id="ARBA00009719"/>
    </source>
</evidence>
<evidence type="ECO:0000256" key="7">
    <source>
        <dbReference type="ARBA" id="ARBA00047663"/>
    </source>
</evidence>
<keyword evidence="3" id="KW-0808">Transferase</keyword>
<evidence type="ECO:0000256" key="3">
    <source>
        <dbReference type="ARBA" id="ARBA00022679"/>
    </source>
</evidence>
<dbReference type="RefSeq" id="WP_087463318.1">
    <property type="nucleotide sequence ID" value="NZ_CP021425.1"/>
</dbReference>
<dbReference type="EC" id="2.7.1.19" evidence="2"/>
<dbReference type="Gene3D" id="3.40.50.300">
    <property type="entry name" value="P-loop containing nucleotide triphosphate hydrolases"/>
    <property type="match status" value="1"/>
</dbReference>
<gene>
    <name evidence="9" type="ORF">OLMES_4558</name>
</gene>
<sequence length="288" mass="32560">MSSKYPIIAVTGSSGAGTTTAAEIFEKIFSEEKIDAAIVHGDSFHKYTREQMAKLAAKGQHGEKNHFSLNANHIDKLEALFQDYGTTGTGQYRHYVHDDSDELVRAGFLPGTFTPWASLPGNSDLLFYEGLHGGVVTDKYNIVQHVDLLIGMAPIVNLEWIQKIYRDTRFRGYSEDAVVNTIIKRMEDYVRHIVPQFSNTDINFQRVPLVDTSNPFVMRDVPSDAESMVLIRFKHFRDVNFPYLLQMLPGSFVSRHDTLVIPGHKMSLAVDLILRPMVLNILQNKAFI</sequence>
<feature type="domain" description="Phosphoribulokinase/uridine kinase" evidence="8">
    <location>
        <begin position="7"/>
        <end position="213"/>
    </location>
</feature>
<dbReference type="Proteomes" id="UP000196027">
    <property type="component" value="Chromosome"/>
</dbReference>
<evidence type="ECO:0000313" key="9">
    <source>
        <dbReference type="EMBL" id="ARU58554.1"/>
    </source>
</evidence>
<dbReference type="Pfam" id="PF00485">
    <property type="entry name" value="PRK"/>
    <property type="match status" value="1"/>
</dbReference>
<dbReference type="GO" id="GO:0005975">
    <property type="term" value="P:carbohydrate metabolic process"/>
    <property type="evidence" value="ECO:0007669"/>
    <property type="project" value="InterPro"/>
</dbReference>
<accession>A0A1Y0IGP4</accession>
<keyword evidence="5 9" id="KW-0418">Kinase</keyword>
<dbReference type="EMBL" id="CP021425">
    <property type="protein sequence ID" value="ARU58554.1"/>
    <property type="molecule type" value="Genomic_DNA"/>
</dbReference>
<keyword evidence="6" id="KW-0067">ATP-binding</keyword>
<dbReference type="InterPro" id="IPR006082">
    <property type="entry name" value="PRK"/>
</dbReference>
<dbReference type="InterPro" id="IPR027417">
    <property type="entry name" value="P-loop_NTPase"/>
</dbReference>
<keyword evidence="10" id="KW-1185">Reference proteome</keyword>
<dbReference type="AlphaFoldDB" id="A0A1Y0IGP4"/>
<evidence type="ECO:0000256" key="5">
    <source>
        <dbReference type="ARBA" id="ARBA00022777"/>
    </source>
</evidence>
<reference evidence="9 10" key="1">
    <citation type="submission" date="2017-05" db="EMBL/GenBank/DDBJ databases">
        <title>Genomic insights into alkan degradation activity of Oleiphilus messinensis.</title>
        <authorList>
            <person name="Kozyavkin S.A."/>
            <person name="Slesarev A.I."/>
            <person name="Golyshin P.N."/>
            <person name="Korzhenkov A."/>
            <person name="Golyshina O.N."/>
            <person name="Toshchakov S.V."/>
        </authorList>
    </citation>
    <scope>NUCLEOTIDE SEQUENCE [LARGE SCALE GENOMIC DNA]</scope>
    <source>
        <strain evidence="9 10">ME102</strain>
    </source>
</reference>
<evidence type="ECO:0000256" key="2">
    <source>
        <dbReference type="ARBA" id="ARBA00012042"/>
    </source>
</evidence>
<keyword evidence="4" id="KW-0547">Nucleotide-binding</keyword>
<evidence type="ECO:0000259" key="8">
    <source>
        <dbReference type="Pfam" id="PF00485"/>
    </source>
</evidence>
<organism evidence="9 10">
    <name type="scientific">Oleiphilus messinensis</name>
    <dbReference type="NCBI Taxonomy" id="141451"/>
    <lineage>
        <taxon>Bacteria</taxon>
        <taxon>Pseudomonadati</taxon>
        <taxon>Pseudomonadota</taxon>
        <taxon>Gammaproteobacteria</taxon>
        <taxon>Oceanospirillales</taxon>
        <taxon>Oleiphilaceae</taxon>
        <taxon>Oleiphilus</taxon>
    </lineage>
</organism>
<evidence type="ECO:0000256" key="6">
    <source>
        <dbReference type="ARBA" id="ARBA00022840"/>
    </source>
</evidence>
<protein>
    <recommendedName>
        <fullName evidence="2">phosphoribulokinase</fullName>
        <ecNumber evidence="2">2.7.1.19</ecNumber>
    </recommendedName>
</protein>
<dbReference type="InterPro" id="IPR006083">
    <property type="entry name" value="PRK/URK"/>
</dbReference>
<evidence type="ECO:0000256" key="4">
    <source>
        <dbReference type="ARBA" id="ARBA00022741"/>
    </source>
</evidence>
<dbReference type="PRINTS" id="PR00478">
    <property type="entry name" value="PHRIBLKINASE"/>
</dbReference>
<dbReference type="KEGG" id="ome:OLMES_4558"/>
<evidence type="ECO:0000313" key="10">
    <source>
        <dbReference type="Proteomes" id="UP000196027"/>
    </source>
</evidence>